<proteinExistence type="predicted"/>
<evidence type="ECO:0000313" key="4">
    <source>
        <dbReference type="Proteomes" id="UP000245119"/>
    </source>
</evidence>
<organism evidence="3 4">
    <name type="scientific">Pomacea canaliculata</name>
    <name type="common">Golden apple snail</name>
    <dbReference type="NCBI Taxonomy" id="400727"/>
    <lineage>
        <taxon>Eukaryota</taxon>
        <taxon>Metazoa</taxon>
        <taxon>Spiralia</taxon>
        <taxon>Lophotrochozoa</taxon>
        <taxon>Mollusca</taxon>
        <taxon>Gastropoda</taxon>
        <taxon>Caenogastropoda</taxon>
        <taxon>Architaenioglossa</taxon>
        <taxon>Ampullarioidea</taxon>
        <taxon>Ampullariidae</taxon>
        <taxon>Pomacea</taxon>
    </lineage>
</organism>
<feature type="domain" description="C-type lectin" evidence="2">
    <location>
        <begin position="1"/>
        <end position="60"/>
    </location>
</feature>
<dbReference type="Gene3D" id="3.10.100.10">
    <property type="entry name" value="Mannose-Binding Protein A, subunit A"/>
    <property type="match status" value="2"/>
</dbReference>
<dbReference type="AlphaFoldDB" id="A0A2T7P3B2"/>
<dbReference type="OrthoDB" id="6051775at2759"/>
<dbReference type="PROSITE" id="PS00615">
    <property type="entry name" value="C_TYPE_LECTIN_1"/>
    <property type="match status" value="1"/>
</dbReference>
<dbReference type="InterPro" id="IPR018378">
    <property type="entry name" value="C-type_lectin_CS"/>
</dbReference>
<dbReference type="PANTHER" id="PTHR22803">
    <property type="entry name" value="MANNOSE, PHOSPHOLIPASE, LECTIN RECEPTOR RELATED"/>
    <property type="match status" value="1"/>
</dbReference>
<dbReference type="Proteomes" id="UP000245119">
    <property type="component" value="Linkage Group LG6"/>
</dbReference>
<keyword evidence="1" id="KW-1015">Disulfide bond</keyword>
<dbReference type="Pfam" id="PF00059">
    <property type="entry name" value="Lectin_C"/>
    <property type="match status" value="2"/>
</dbReference>
<protein>
    <recommendedName>
        <fullName evidence="2">C-type lectin domain-containing protein</fullName>
    </recommendedName>
</protein>
<dbReference type="EMBL" id="PZQS01000006">
    <property type="protein sequence ID" value="PVD27898.1"/>
    <property type="molecule type" value="Genomic_DNA"/>
</dbReference>
<evidence type="ECO:0000259" key="2">
    <source>
        <dbReference type="PROSITE" id="PS50041"/>
    </source>
</evidence>
<dbReference type="InterPro" id="IPR001304">
    <property type="entry name" value="C-type_lectin-like"/>
</dbReference>
<gene>
    <name evidence="3" type="ORF">C0Q70_10473</name>
</gene>
<dbReference type="InterPro" id="IPR016187">
    <property type="entry name" value="CTDL_fold"/>
</dbReference>
<keyword evidence="4" id="KW-1185">Reference proteome</keyword>
<evidence type="ECO:0000256" key="1">
    <source>
        <dbReference type="ARBA" id="ARBA00023157"/>
    </source>
</evidence>
<accession>A0A2T7P3B2</accession>
<dbReference type="InterPro" id="IPR016186">
    <property type="entry name" value="C-type_lectin-like/link_sf"/>
</dbReference>
<comment type="caution">
    <text evidence="3">The sequence shown here is derived from an EMBL/GenBank/DDBJ whole genome shotgun (WGS) entry which is preliminary data.</text>
</comment>
<dbReference type="SMART" id="SM00034">
    <property type="entry name" value="CLECT"/>
    <property type="match status" value="1"/>
</dbReference>
<sequence length="197" mass="21734">MSDLAQEGHWRWSSGATLSLTNWWPGEPNNLNGNENGGEIWTGGKWNDTPTSRELPSVCERNSSCPSSWTKFEASCYAYVYEPSSWADATVRTFGGHLVELDTAIENIFVHNLINNLAAQYTWIGATDLLVDGHWLLATSRKPLPFTNWQVNEPNNADGRGLEGCAFMNRANGQWLDASCSSLWPLVCETPAAASGH</sequence>
<feature type="domain" description="C-type lectin" evidence="2">
    <location>
        <begin position="72"/>
        <end position="189"/>
    </location>
</feature>
<reference evidence="3 4" key="1">
    <citation type="submission" date="2018-04" db="EMBL/GenBank/DDBJ databases">
        <title>The genome of golden apple snail Pomacea canaliculata provides insight into stress tolerance and invasive adaptation.</title>
        <authorList>
            <person name="Liu C."/>
            <person name="Liu B."/>
            <person name="Ren Y."/>
            <person name="Zhang Y."/>
            <person name="Wang H."/>
            <person name="Li S."/>
            <person name="Jiang F."/>
            <person name="Yin L."/>
            <person name="Zhang G."/>
            <person name="Qian W."/>
            <person name="Fan W."/>
        </authorList>
    </citation>
    <scope>NUCLEOTIDE SEQUENCE [LARGE SCALE GENOMIC DNA]</scope>
    <source>
        <strain evidence="3">SZHN2017</strain>
        <tissue evidence="3">Muscle</tissue>
    </source>
</reference>
<name>A0A2T7P3B2_POMCA</name>
<dbReference type="InterPro" id="IPR050111">
    <property type="entry name" value="C-type_lectin/snaclec_domain"/>
</dbReference>
<dbReference type="SUPFAM" id="SSF56436">
    <property type="entry name" value="C-type lectin-like"/>
    <property type="match status" value="2"/>
</dbReference>
<dbReference type="CDD" id="cd00037">
    <property type="entry name" value="CLECT"/>
    <property type="match status" value="1"/>
</dbReference>
<dbReference type="PROSITE" id="PS50041">
    <property type="entry name" value="C_TYPE_LECTIN_2"/>
    <property type="match status" value="2"/>
</dbReference>
<evidence type="ECO:0000313" key="3">
    <source>
        <dbReference type="EMBL" id="PVD27898.1"/>
    </source>
</evidence>